<evidence type="ECO:0000313" key="3">
    <source>
        <dbReference type="Proteomes" id="UP000281406"/>
    </source>
</evidence>
<proteinExistence type="predicted"/>
<dbReference type="AlphaFoldDB" id="A0A3N0Z6A6"/>
<gene>
    <name evidence="2" type="ORF">DPX16_20017</name>
</gene>
<reference evidence="2 3" key="1">
    <citation type="submission" date="2018-10" db="EMBL/GenBank/DDBJ databases">
        <title>Genome assembly for a Yunnan-Guizhou Plateau 3E fish, Anabarilius grahami (Regan), and its evolutionary and genetic applications.</title>
        <authorList>
            <person name="Jiang W."/>
        </authorList>
    </citation>
    <scope>NUCLEOTIDE SEQUENCE [LARGE SCALE GENOMIC DNA]</scope>
    <source>
        <strain evidence="2">AG-KIZ</strain>
        <tissue evidence="2">Muscle</tissue>
    </source>
</reference>
<evidence type="ECO:0000313" key="2">
    <source>
        <dbReference type="EMBL" id="ROL53478.1"/>
    </source>
</evidence>
<dbReference type="Proteomes" id="UP000281406">
    <property type="component" value="Unassembled WGS sequence"/>
</dbReference>
<feature type="region of interest" description="Disordered" evidence="1">
    <location>
        <begin position="214"/>
        <end position="257"/>
    </location>
</feature>
<organism evidence="2 3">
    <name type="scientific">Anabarilius grahami</name>
    <name type="common">Kanglang fish</name>
    <name type="synonym">Barilius grahami</name>
    <dbReference type="NCBI Taxonomy" id="495550"/>
    <lineage>
        <taxon>Eukaryota</taxon>
        <taxon>Metazoa</taxon>
        <taxon>Chordata</taxon>
        <taxon>Craniata</taxon>
        <taxon>Vertebrata</taxon>
        <taxon>Euteleostomi</taxon>
        <taxon>Actinopterygii</taxon>
        <taxon>Neopterygii</taxon>
        <taxon>Teleostei</taxon>
        <taxon>Ostariophysi</taxon>
        <taxon>Cypriniformes</taxon>
        <taxon>Xenocyprididae</taxon>
        <taxon>Xenocypridinae</taxon>
        <taxon>Xenocypridinae incertae sedis</taxon>
        <taxon>Anabarilius</taxon>
    </lineage>
</organism>
<dbReference type="OrthoDB" id="8986790at2759"/>
<comment type="caution">
    <text evidence="2">The sequence shown here is derived from an EMBL/GenBank/DDBJ whole genome shotgun (WGS) entry which is preliminary data.</text>
</comment>
<name>A0A3N0Z6A6_ANAGA</name>
<sequence length="271" mass="29035">MNGPPEMDERAIMLIRSQESHDLFSFLRDFICLAITSSLEDETLKTLFWIGATFHQRLDLPDTTGLNWRETVIRYGEPAPATTLQPEPEEKRTELTLAPDVQPYRKSDQGCEPATSADEGITTTEDEDWLIDFSEPSGTLATPLTVVAVTSPGSPVLAMSLVSIASPSAPADPSATPPLVVLQLSSAKSPSGFLPPSSSPRAVGTGELWVCASGLSSPSPQGDRRPSTTFTFPQPSTCPSSLSLRPPPEPPPALPVDVPLRCEDAPCRRGV</sequence>
<accession>A0A3N0Z6A6</accession>
<keyword evidence="3" id="KW-1185">Reference proteome</keyword>
<dbReference type="EMBL" id="RJVU01008827">
    <property type="protein sequence ID" value="ROL53478.1"/>
    <property type="molecule type" value="Genomic_DNA"/>
</dbReference>
<protein>
    <submittedName>
        <fullName evidence="2">Uncharacterized protein</fullName>
    </submittedName>
</protein>
<feature type="compositionally biased region" description="Pro residues" evidence="1">
    <location>
        <begin position="245"/>
        <end position="254"/>
    </location>
</feature>
<feature type="compositionally biased region" description="Low complexity" evidence="1">
    <location>
        <begin position="227"/>
        <end position="244"/>
    </location>
</feature>
<evidence type="ECO:0000256" key="1">
    <source>
        <dbReference type="SAM" id="MobiDB-lite"/>
    </source>
</evidence>